<reference evidence="4" key="2">
    <citation type="submission" date="2011-03" db="EMBL/GenBank/DDBJ databases">
        <title>Annotation of Magnaporthe poae ATCC 64411.</title>
        <authorList>
            <person name="Ma L.-J."/>
            <person name="Dead R."/>
            <person name="Young S.K."/>
            <person name="Zeng Q."/>
            <person name="Gargeya S."/>
            <person name="Fitzgerald M."/>
            <person name="Haas B."/>
            <person name="Abouelleil A."/>
            <person name="Alvarado L."/>
            <person name="Arachchi H.M."/>
            <person name="Berlin A."/>
            <person name="Brown A."/>
            <person name="Chapman S.B."/>
            <person name="Chen Z."/>
            <person name="Dunbar C."/>
            <person name="Freedman E."/>
            <person name="Gearin G."/>
            <person name="Gellesch M."/>
            <person name="Goldberg J."/>
            <person name="Griggs A."/>
            <person name="Gujja S."/>
            <person name="Heiman D."/>
            <person name="Howarth C."/>
            <person name="Larson L."/>
            <person name="Lui A."/>
            <person name="MacDonald P.J.P."/>
            <person name="Mehta T."/>
            <person name="Montmayeur A."/>
            <person name="Murphy C."/>
            <person name="Neiman D."/>
            <person name="Pearson M."/>
            <person name="Priest M."/>
            <person name="Roberts A."/>
            <person name="Saif S."/>
            <person name="Shea T."/>
            <person name="Shenoy N."/>
            <person name="Sisk P."/>
            <person name="Stolte C."/>
            <person name="Sykes S."/>
            <person name="Yandava C."/>
            <person name="Wortman J."/>
            <person name="Nusbaum C."/>
            <person name="Birren B."/>
        </authorList>
    </citation>
    <scope>NUCLEOTIDE SEQUENCE</scope>
    <source>
        <strain evidence="4">ATCC 64411</strain>
    </source>
</reference>
<evidence type="ECO:0000256" key="2">
    <source>
        <dbReference type="SAM" id="Phobius"/>
    </source>
</evidence>
<feature type="compositionally biased region" description="Low complexity" evidence="1">
    <location>
        <begin position="131"/>
        <end position="148"/>
    </location>
</feature>
<organism evidence="4">
    <name type="scientific">Magnaporthiopsis poae (strain ATCC 64411 / 73-15)</name>
    <name type="common">Kentucky bluegrass fungus</name>
    <name type="synonym">Magnaporthe poae</name>
    <dbReference type="NCBI Taxonomy" id="644358"/>
    <lineage>
        <taxon>Eukaryota</taxon>
        <taxon>Fungi</taxon>
        <taxon>Dikarya</taxon>
        <taxon>Ascomycota</taxon>
        <taxon>Pezizomycotina</taxon>
        <taxon>Sordariomycetes</taxon>
        <taxon>Sordariomycetidae</taxon>
        <taxon>Magnaporthales</taxon>
        <taxon>Magnaporthaceae</taxon>
        <taxon>Magnaporthiopsis</taxon>
    </lineage>
</organism>
<keyword evidence="2" id="KW-0812">Transmembrane</keyword>
<feature type="compositionally biased region" description="Polar residues" evidence="1">
    <location>
        <begin position="100"/>
        <end position="111"/>
    </location>
</feature>
<proteinExistence type="predicted"/>
<evidence type="ECO:0000256" key="3">
    <source>
        <dbReference type="SAM" id="SignalP"/>
    </source>
</evidence>
<dbReference type="VEuPathDB" id="FungiDB:MAPG_03087"/>
<feature type="non-terminal residue" evidence="4">
    <location>
        <position position="378"/>
    </location>
</feature>
<evidence type="ECO:0000313" key="4">
    <source>
        <dbReference type="EMBL" id="KLU84041.1"/>
    </source>
</evidence>
<feature type="region of interest" description="Disordered" evidence="1">
    <location>
        <begin position="228"/>
        <end position="378"/>
    </location>
</feature>
<keyword evidence="3" id="KW-0732">Signal</keyword>
<reference evidence="4" key="1">
    <citation type="submission" date="2010-05" db="EMBL/GenBank/DDBJ databases">
        <title>The Genome Sequence of Magnaporthe poae strain ATCC 64411.</title>
        <authorList>
            <consortium name="The Broad Institute Genome Sequencing Platform"/>
            <consortium name="Broad Institute Genome Sequencing Center for Infectious Disease"/>
            <person name="Ma L.-J."/>
            <person name="Dead R."/>
            <person name="Young S."/>
            <person name="Zeng Q."/>
            <person name="Koehrsen M."/>
            <person name="Alvarado L."/>
            <person name="Berlin A."/>
            <person name="Chapman S.B."/>
            <person name="Chen Z."/>
            <person name="Freedman E."/>
            <person name="Gellesch M."/>
            <person name="Goldberg J."/>
            <person name="Griggs A."/>
            <person name="Gujja S."/>
            <person name="Heilman E.R."/>
            <person name="Heiman D."/>
            <person name="Hepburn T."/>
            <person name="Howarth C."/>
            <person name="Jen D."/>
            <person name="Larson L."/>
            <person name="Mehta T."/>
            <person name="Neiman D."/>
            <person name="Pearson M."/>
            <person name="Roberts A."/>
            <person name="Saif S."/>
            <person name="Shea T."/>
            <person name="Shenoy N."/>
            <person name="Sisk P."/>
            <person name="Stolte C."/>
            <person name="Sykes S."/>
            <person name="Walk T."/>
            <person name="White J."/>
            <person name="Yandava C."/>
            <person name="Haas B."/>
            <person name="Nusbaum C."/>
            <person name="Birren B."/>
        </authorList>
    </citation>
    <scope>NUCLEOTIDE SEQUENCE</scope>
    <source>
        <strain evidence="4">ATCC 64411</strain>
    </source>
</reference>
<dbReference type="AlphaFoldDB" id="A0A0H2TR42"/>
<feature type="compositionally biased region" description="Pro residues" evidence="1">
    <location>
        <begin position="119"/>
        <end position="130"/>
    </location>
</feature>
<feature type="compositionally biased region" description="Low complexity" evidence="1">
    <location>
        <begin position="294"/>
        <end position="308"/>
    </location>
</feature>
<feature type="region of interest" description="Disordered" evidence="1">
    <location>
        <begin position="51"/>
        <end position="148"/>
    </location>
</feature>
<keyword evidence="2" id="KW-1133">Transmembrane helix</keyword>
<evidence type="ECO:0000256" key="1">
    <source>
        <dbReference type="SAM" id="MobiDB-lite"/>
    </source>
</evidence>
<feature type="compositionally biased region" description="Polar residues" evidence="1">
    <location>
        <begin position="228"/>
        <end position="237"/>
    </location>
</feature>
<accession>A0A0H2TR42</accession>
<dbReference type="OrthoDB" id="4120617at2759"/>
<feature type="signal peptide" evidence="3">
    <location>
        <begin position="1"/>
        <end position="24"/>
    </location>
</feature>
<feature type="compositionally biased region" description="Polar residues" evidence="1">
    <location>
        <begin position="355"/>
        <end position="367"/>
    </location>
</feature>
<feature type="transmembrane region" description="Helical" evidence="2">
    <location>
        <begin position="154"/>
        <end position="177"/>
    </location>
</feature>
<sequence length="378" mass="39478">MPKSSPPKLLLICGWLLAVSPAAGRAPLVSLGAGAVAEGYRQVPPGVFPEKAPLPTAPTRSELLRPVVAPTAHRSRPGASRPTAGRLSPTTRSRLAGSANPDTAGSGSSGTLVAAGFGTPPPPTTAPTPPMTSDSSQQSTASTTDSSADGNRTLVIALTAVFAGLGVILVAGLAVWYHRYRRKRLPFFDRGITPVDDDEIESWKISPEERAEKYVPNVATKASLTITVPRSSESNARSIRPGTAGRDGPAAEAASDPLPPTTPIKKSPSSVIVYQHQASASSPAIPGYRRSEELSPGSTASSSGLAGSRYGRASMDRDIPQTPILARAPNAREGLTDQSIPGDEPYIPLPRRQPSRLSKMSSPQISSPRLAHTRTRSS</sequence>
<keyword evidence="2" id="KW-0472">Membrane</keyword>
<protein>
    <submittedName>
        <fullName evidence="4">Uncharacterized protein</fullName>
    </submittedName>
</protein>
<feature type="chain" id="PRO_5005202327" evidence="3">
    <location>
        <begin position="25"/>
        <end position="378"/>
    </location>
</feature>
<gene>
    <name evidence="4" type="ORF">MAPG_03087</name>
</gene>
<name>A0A0H2TR42_MAGP6</name>
<dbReference type="EMBL" id="GL876967">
    <property type="protein sequence ID" value="KLU84041.1"/>
    <property type="molecule type" value="Genomic_DNA"/>
</dbReference>